<keyword evidence="2" id="KW-1185">Reference proteome</keyword>
<sequence length="275" mass="29087">MFKSPNLSQVFGLKGKAAFVTGGGSGIGYAIAECLVTNGAKEALDKVVHELSQRNLTVIPIVVDMTDRDNIIAAKKVVGDADGVGPVSESLGQKDASKHVDLETLGTALFNNETSEQWAKLYEINTFAMYFVTTAFLGLLARDSTNYSSVAINTTSISGITKLAQRHFVYNNSKAAAAHLTRTMATVFELKNIPVRVSAIAPSAFPSEMTHNAIESARTVNEVGNSITPIPAGRAGKPRGIAGMAIHLASPAGYYTNGQKILVDGGYITVNPPTK</sequence>
<reference evidence="1" key="1">
    <citation type="submission" date="2019-10" db="EMBL/GenBank/DDBJ databases">
        <authorList>
            <consortium name="DOE Joint Genome Institute"/>
            <person name="Kuo A."/>
            <person name="Miyauchi S."/>
            <person name="Kiss E."/>
            <person name="Drula E."/>
            <person name="Kohler A."/>
            <person name="Sanchez-Garcia M."/>
            <person name="Andreopoulos B."/>
            <person name="Barry K.W."/>
            <person name="Bonito G."/>
            <person name="Buee M."/>
            <person name="Carver A."/>
            <person name="Chen C."/>
            <person name="Cichocki N."/>
            <person name="Clum A."/>
            <person name="Culley D."/>
            <person name="Crous P.W."/>
            <person name="Fauchery L."/>
            <person name="Girlanda M."/>
            <person name="Hayes R."/>
            <person name="Keri Z."/>
            <person name="Labutti K."/>
            <person name="Lipzen A."/>
            <person name="Lombard V."/>
            <person name="Magnuson J."/>
            <person name="Maillard F."/>
            <person name="Morin E."/>
            <person name="Murat C."/>
            <person name="Nolan M."/>
            <person name="Ohm R."/>
            <person name="Pangilinan J."/>
            <person name="Pereira M."/>
            <person name="Perotto S."/>
            <person name="Peter M."/>
            <person name="Riley R."/>
            <person name="Sitrit Y."/>
            <person name="Stielow B."/>
            <person name="Szollosi G."/>
            <person name="Zifcakova L."/>
            <person name="Stursova M."/>
            <person name="Spatafora J.W."/>
            <person name="Tedersoo L."/>
            <person name="Vaario L.-M."/>
            <person name="Yamada A."/>
            <person name="Yan M."/>
            <person name="Wang P."/>
            <person name="Xu J."/>
            <person name="Bruns T."/>
            <person name="Baldrian P."/>
            <person name="Vilgalys R."/>
            <person name="Henrissat B."/>
            <person name="Grigoriev I.V."/>
            <person name="Hibbett D."/>
            <person name="Nagy L.G."/>
            <person name="Martin F.M."/>
        </authorList>
    </citation>
    <scope>NUCLEOTIDE SEQUENCE</scope>
    <source>
        <strain evidence="1">P2</strain>
    </source>
</reference>
<organism evidence="1 2">
    <name type="scientific">Thelephora ganbajun</name>
    <name type="common">Ganba fungus</name>
    <dbReference type="NCBI Taxonomy" id="370292"/>
    <lineage>
        <taxon>Eukaryota</taxon>
        <taxon>Fungi</taxon>
        <taxon>Dikarya</taxon>
        <taxon>Basidiomycota</taxon>
        <taxon>Agaricomycotina</taxon>
        <taxon>Agaricomycetes</taxon>
        <taxon>Thelephorales</taxon>
        <taxon>Thelephoraceae</taxon>
        <taxon>Thelephora</taxon>
    </lineage>
</organism>
<gene>
    <name evidence="1" type="ORF">BDM02DRAFT_3155099</name>
</gene>
<accession>A0ACB6ZKM5</accession>
<name>A0ACB6ZKM5_THEGA</name>
<evidence type="ECO:0000313" key="2">
    <source>
        <dbReference type="Proteomes" id="UP000886501"/>
    </source>
</evidence>
<comment type="caution">
    <text evidence="1">The sequence shown here is derived from an EMBL/GenBank/DDBJ whole genome shotgun (WGS) entry which is preliminary data.</text>
</comment>
<dbReference type="EMBL" id="MU117991">
    <property type="protein sequence ID" value="KAF9649946.1"/>
    <property type="molecule type" value="Genomic_DNA"/>
</dbReference>
<protein>
    <submittedName>
        <fullName evidence="1">NAD(P)-binding protein</fullName>
    </submittedName>
</protein>
<proteinExistence type="predicted"/>
<dbReference type="Proteomes" id="UP000886501">
    <property type="component" value="Unassembled WGS sequence"/>
</dbReference>
<reference evidence="1" key="2">
    <citation type="journal article" date="2020" name="Nat. Commun.">
        <title>Large-scale genome sequencing of mycorrhizal fungi provides insights into the early evolution of symbiotic traits.</title>
        <authorList>
            <person name="Miyauchi S."/>
            <person name="Kiss E."/>
            <person name="Kuo A."/>
            <person name="Drula E."/>
            <person name="Kohler A."/>
            <person name="Sanchez-Garcia M."/>
            <person name="Morin E."/>
            <person name="Andreopoulos B."/>
            <person name="Barry K.W."/>
            <person name="Bonito G."/>
            <person name="Buee M."/>
            <person name="Carver A."/>
            <person name="Chen C."/>
            <person name="Cichocki N."/>
            <person name="Clum A."/>
            <person name="Culley D."/>
            <person name="Crous P.W."/>
            <person name="Fauchery L."/>
            <person name="Girlanda M."/>
            <person name="Hayes R.D."/>
            <person name="Keri Z."/>
            <person name="LaButti K."/>
            <person name="Lipzen A."/>
            <person name="Lombard V."/>
            <person name="Magnuson J."/>
            <person name="Maillard F."/>
            <person name="Murat C."/>
            <person name="Nolan M."/>
            <person name="Ohm R.A."/>
            <person name="Pangilinan J."/>
            <person name="Pereira M.F."/>
            <person name="Perotto S."/>
            <person name="Peter M."/>
            <person name="Pfister S."/>
            <person name="Riley R."/>
            <person name="Sitrit Y."/>
            <person name="Stielow J.B."/>
            <person name="Szollosi G."/>
            <person name="Zifcakova L."/>
            <person name="Stursova M."/>
            <person name="Spatafora J.W."/>
            <person name="Tedersoo L."/>
            <person name="Vaario L.M."/>
            <person name="Yamada A."/>
            <person name="Yan M."/>
            <person name="Wang P."/>
            <person name="Xu J."/>
            <person name="Bruns T."/>
            <person name="Baldrian P."/>
            <person name="Vilgalys R."/>
            <person name="Dunand C."/>
            <person name="Henrissat B."/>
            <person name="Grigoriev I.V."/>
            <person name="Hibbett D."/>
            <person name="Nagy L.G."/>
            <person name="Martin F.M."/>
        </authorList>
    </citation>
    <scope>NUCLEOTIDE SEQUENCE</scope>
    <source>
        <strain evidence="1">P2</strain>
    </source>
</reference>
<evidence type="ECO:0000313" key="1">
    <source>
        <dbReference type="EMBL" id="KAF9649946.1"/>
    </source>
</evidence>